<dbReference type="CDD" id="cd15475">
    <property type="entry name" value="MyosinXI_CBD"/>
    <property type="match status" value="1"/>
</dbReference>
<feature type="domain" description="Dilute" evidence="5">
    <location>
        <begin position="658"/>
        <end position="939"/>
    </location>
</feature>
<evidence type="ECO:0000313" key="7">
    <source>
        <dbReference type="Proteomes" id="UP001386955"/>
    </source>
</evidence>
<dbReference type="EMBL" id="JAYMYS010000002">
    <property type="protein sequence ID" value="KAK7407790.1"/>
    <property type="molecule type" value="Genomic_DNA"/>
</dbReference>
<dbReference type="InterPro" id="IPR037975">
    <property type="entry name" value="MyosinXI_CBD"/>
</dbReference>
<dbReference type="PROSITE" id="PS50096">
    <property type="entry name" value="IQ"/>
    <property type="match status" value="4"/>
</dbReference>
<organism evidence="6 7">
    <name type="scientific">Psophocarpus tetragonolobus</name>
    <name type="common">Winged bean</name>
    <name type="synonym">Dolichos tetragonolobus</name>
    <dbReference type="NCBI Taxonomy" id="3891"/>
    <lineage>
        <taxon>Eukaryota</taxon>
        <taxon>Viridiplantae</taxon>
        <taxon>Streptophyta</taxon>
        <taxon>Embryophyta</taxon>
        <taxon>Tracheophyta</taxon>
        <taxon>Spermatophyta</taxon>
        <taxon>Magnoliopsida</taxon>
        <taxon>eudicotyledons</taxon>
        <taxon>Gunneridae</taxon>
        <taxon>Pentapetalae</taxon>
        <taxon>rosids</taxon>
        <taxon>fabids</taxon>
        <taxon>Fabales</taxon>
        <taxon>Fabaceae</taxon>
        <taxon>Papilionoideae</taxon>
        <taxon>50 kb inversion clade</taxon>
        <taxon>NPAAA clade</taxon>
        <taxon>indigoferoid/millettioid clade</taxon>
        <taxon>Phaseoleae</taxon>
        <taxon>Psophocarpus</taxon>
    </lineage>
</organism>
<keyword evidence="3 4" id="KW-0175">Coiled coil</keyword>
<evidence type="ECO:0000256" key="2">
    <source>
        <dbReference type="ARBA" id="ARBA00022860"/>
    </source>
</evidence>
<dbReference type="GO" id="GO:0007015">
    <property type="term" value="P:actin filament organization"/>
    <property type="evidence" value="ECO:0007669"/>
    <property type="project" value="InterPro"/>
</dbReference>
<dbReference type="InterPro" id="IPR027417">
    <property type="entry name" value="P-loop_NTPase"/>
</dbReference>
<evidence type="ECO:0000256" key="4">
    <source>
        <dbReference type="SAM" id="Coils"/>
    </source>
</evidence>
<evidence type="ECO:0000256" key="3">
    <source>
        <dbReference type="ARBA" id="ARBA00023054"/>
    </source>
</evidence>
<protein>
    <recommendedName>
        <fullName evidence="5">Dilute domain-containing protein</fullName>
    </recommendedName>
</protein>
<keyword evidence="1" id="KW-0677">Repeat</keyword>
<dbReference type="GO" id="GO:0005516">
    <property type="term" value="F:calmodulin binding"/>
    <property type="evidence" value="ECO:0007669"/>
    <property type="project" value="UniProtKB-KW"/>
</dbReference>
<evidence type="ECO:0000256" key="1">
    <source>
        <dbReference type="ARBA" id="ARBA00022737"/>
    </source>
</evidence>
<reference evidence="6 7" key="1">
    <citation type="submission" date="2024-01" db="EMBL/GenBank/DDBJ databases">
        <title>The genomes of 5 underutilized Papilionoideae crops provide insights into root nodulation and disease resistanc.</title>
        <authorList>
            <person name="Jiang F."/>
        </authorList>
    </citation>
    <scope>NUCLEOTIDE SEQUENCE [LARGE SCALE GENOMIC DNA]</scope>
    <source>
        <strain evidence="6">DUOXIRENSHENG_FW03</strain>
        <tissue evidence="6">Leaves</tissue>
    </source>
</reference>
<dbReference type="SMART" id="SM00015">
    <property type="entry name" value="IQ"/>
    <property type="match status" value="4"/>
</dbReference>
<dbReference type="FunFam" id="1.20.5.190:FF:000001">
    <property type="entry name" value="unconventional myosin-Va"/>
    <property type="match status" value="2"/>
</dbReference>
<keyword evidence="2" id="KW-0112">Calmodulin-binding</keyword>
<name>A0AAN9SXK2_PSOTE</name>
<dbReference type="PANTHER" id="PTHR16027">
    <property type="entry name" value="DILUTE DOMAIN-CONTAINING PROTEIN YPR089W"/>
    <property type="match status" value="1"/>
</dbReference>
<feature type="coiled-coil region" evidence="4">
    <location>
        <begin position="97"/>
        <end position="437"/>
    </location>
</feature>
<accession>A0AAN9SXK2</accession>
<comment type="caution">
    <text evidence="6">The sequence shown here is derived from an EMBL/GenBank/DDBJ whole genome shotgun (WGS) entry which is preliminary data.</text>
</comment>
<evidence type="ECO:0000259" key="5">
    <source>
        <dbReference type="PROSITE" id="PS51126"/>
    </source>
</evidence>
<proteinExistence type="predicted"/>
<dbReference type="InterPro" id="IPR002710">
    <property type="entry name" value="Dilute_dom"/>
</dbReference>
<dbReference type="Gene3D" id="1.20.5.190">
    <property type="match status" value="2"/>
</dbReference>
<dbReference type="InterPro" id="IPR052072">
    <property type="entry name" value="Vascular_dev_regulator"/>
</dbReference>
<gene>
    <name evidence="6" type="ORF">VNO78_09874</name>
</gene>
<dbReference type="PROSITE" id="PS51126">
    <property type="entry name" value="DILUTE"/>
    <property type="match status" value="1"/>
</dbReference>
<dbReference type="SMART" id="SM01132">
    <property type="entry name" value="DIL"/>
    <property type="match status" value="1"/>
</dbReference>
<dbReference type="PANTHER" id="PTHR16027:SF6">
    <property type="entry name" value="DILUTE DOMAIN-CONTAINING PROTEIN"/>
    <property type="match status" value="1"/>
</dbReference>
<dbReference type="SUPFAM" id="SSF52540">
    <property type="entry name" value="P-loop containing nucleoside triphosphate hydrolases"/>
    <property type="match status" value="1"/>
</dbReference>
<evidence type="ECO:0000313" key="6">
    <source>
        <dbReference type="EMBL" id="KAK7407790.1"/>
    </source>
</evidence>
<dbReference type="Pfam" id="PF00612">
    <property type="entry name" value="IQ"/>
    <property type="match status" value="2"/>
</dbReference>
<dbReference type="AlphaFoldDB" id="A0AAN9SXK2"/>
<dbReference type="Pfam" id="PF01843">
    <property type="entry name" value="DIL"/>
    <property type="match status" value="1"/>
</dbReference>
<feature type="coiled-coil region" evidence="4">
    <location>
        <begin position="487"/>
        <end position="563"/>
    </location>
</feature>
<dbReference type="Proteomes" id="UP001386955">
    <property type="component" value="Unassembled WGS sequence"/>
</dbReference>
<keyword evidence="7" id="KW-1185">Reference proteome</keyword>
<dbReference type="InterPro" id="IPR000048">
    <property type="entry name" value="IQ_motif_EF-hand-BS"/>
</dbReference>
<sequence>MRREAASLKIQKDFRMYISRKAYKTLYATAVYIQTGMRGMAARNELRFRKRTQAAIVIQAHYRGYSAHTYFRKLKKAAVFAQCSRRRTLARRELRKLKMAAKESKALEAAKNNLEKQVKELTLSLETEKEMRLYYVTNILNVLVHCDIEEAKTQENEKLQHALQEIELQLQETKEAKTQENEKLQNALHEMELKLRETNEAKTQENEKLQNSLQEMELLLQETKEAKTQENEKLQNSLQEMELLLQETTEAKTQENEKLQNALQEMELQLQETTEAKTQENEKLQNALQEMELQLQETTEAKTQENEKLQNALIEIELQLQETKEAKTQENEKLQNALQEMELQLQETKAALIQEREAAKKVDEQTPTTEENSINVVDSELINKLTAEIEQLKELVNSLEKKTAQEFPVNDTDNELMNKLTSENEHLKELINSLEKKTVQDFSVDATNNELINKPTSENEHVKEVINSPEKKTAQEFPVNVTDNEFFIKLNKENDQLKDQVNLLERKIDETERKYEECSRLSEERMSQIIETESKMIEIKTNMQRLEEKLSDMETENQVLRQQALLSSSSRRMSGKFAPVTTPAAVVQSSIPAKTFGSQDSKGRRSIMERHQESVDALFKCVTKDLGFCEGKPVAAFTLYNCLLHWKSFEAEKTSIFDRLIQLIGSEIEDPDKNDCMAYWLSNTSSLFFHLQRCLRVPTARKPPTPTSFFGRMTQGFRSSNSLSSSAFDVVHQVDAKYPALLFKQQLAAYVEKIYGIVRENFKEELSPILSSCIKAEKTSSENNQPTWISIIECLNKYLNILKENYVPGVLVQKLFNQIFQYINVEIFNSILLHQEYCTLKNGEYIKSGLAELEQWGTEAQEEYVGSSLDELKHAMQAVSFLVAPKKEELSYDDLTNDLCPVLSAQQLYRICTHYREDDDTKQSLPSDVTTRLKLLMTDDKEEDEKSFLLEDNTSHPIIVEEISTSSLDKSVPKVKPPAELLENANFQFLHDYFLSVAFALAASGLWGAASDCGVAGEKREYGNVVKDVVFNMQQARRAIVKNDID</sequence>